<dbReference type="PANTHER" id="PTHR43114:SF6">
    <property type="entry name" value="ADENINE DEAMINASE"/>
    <property type="match status" value="1"/>
</dbReference>
<organism evidence="8">
    <name type="scientific">Chlorella variabilis</name>
    <name type="common">Green alga</name>
    <dbReference type="NCBI Taxonomy" id="554065"/>
    <lineage>
        <taxon>Eukaryota</taxon>
        <taxon>Viridiplantae</taxon>
        <taxon>Chlorophyta</taxon>
        <taxon>core chlorophytes</taxon>
        <taxon>Trebouxiophyceae</taxon>
        <taxon>Chlorellales</taxon>
        <taxon>Chlorellaceae</taxon>
        <taxon>Chlorella clade</taxon>
        <taxon>Chlorella</taxon>
    </lineage>
</organism>
<dbReference type="NCBIfam" id="NF006850">
    <property type="entry name" value="PRK09358.1-6"/>
    <property type="match status" value="1"/>
</dbReference>
<dbReference type="OMA" id="NKIALPW"/>
<sequence length="398" mass="43104">MSAQQQAALLRSTRRAPWPATAAARRHRRLRCPRPALVAVSAAAQARDLTAFIARLPKAELHLHVEGSLEPELMMALAARNHVTVPYADVQAARDARASFTSLQDFLNLYYEGMSVLLTEQDFFDLTDAYLARAASEGVRHTEIMFDPQAHLNRGVPFSTFFPGLQRAVEEAPARHGLTASLIMCFMRDLGAESAADVLQQAVPYLQHISGVGLDSAEHGYPPSLFTEVFKKAGELGLKRMAHAGEEGGPENIWSAMKDLQVDRVDHGVRCLDDPQLVAHLEETQVALTVCPLSNLCLQVYPGSLGEKLRQLLQDTKVAVTVNSDDPAYFFHADSGGGYVNANYTYLANVAGLSASQLAQLAAAGFRASFLDDVAKRQHIAAVAAALEEWEAAAGATA</sequence>
<dbReference type="GO" id="GO:0046872">
    <property type="term" value="F:metal ion binding"/>
    <property type="evidence" value="ECO:0007669"/>
    <property type="project" value="UniProtKB-KW"/>
</dbReference>
<dbReference type="HAMAP" id="MF_01962">
    <property type="entry name" value="Adenine_deaminase"/>
    <property type="match status" value="1"/>
</dbReference>
<evidence type="ECO:0000256" key="2">
    <source>
        <dbReference type="ARBA" id="ARBA00022723"/>
    </source>
</evidence>
<dbReference type="OrthoDB" id="272271at2759"/>
<dbReference type="NCBIfam" id="TIGR01430">
    <property type="entry name" value="aden_deam"/>
    <property type="match status" value="1"/>
</dbReference>
<dbReference type="InterPro" id="IPR001365">
    <property type="entry name" value="A_deaminase_dom"/>
</dbReference>
<dbReference type="InParanoid" id="E1ZLW5"/>
<keyword evidence="3" id="KW-0378">Hydrolase</keyword>
<comment type="cofactor">
    <cofactor evidence="1">
        <name>Zn(2+)</name>
        <dbReference type="ChEBI" id="CHEBI:29105"/>
    </cofactor>
</comment>
<dbReference type="GO" id="GO:0009117">
    <property type="term" value="P:nucleotide metabolic process"/>
    <property type="evidence" value="ECO:0007669"/>
    <property type="project" value="UniProtKB-KW"/>
</dbReference>
<evidence type="ECO:0000256" key="5">
    <source>
        <dbReference type="ARBA" id="ARBA00023080"/>
    </source>
</evidence>
<dbReference type="SUPFAM" id="SSF51556">
    <property type="entry name" value="Metallo-dependent hydrolases"/>
    <property type="match status" value="1"/>
</dbReference>
<keyword evidence="8" id="KW-1185">Reference proteome</keyword>
<evidence type="ECO:0000256" key="3">
    <source>
        <dbReference type="ARBA" id="ARBA00022801"/>
    </source>
</evidence>
<evidence type="ECO:0000313" key="7">
    <source>
        <dbReference type="EMBL" id="EFN53208.1"/>
    </source>
</evidence>
<dbReference type="Gene3D" id="3.20.20.140">
    <property type="entry name" value="Metal-dependent hydrolases"/>
    <property type="match status" value="1"/>
</dbReference>
<dbReference type="Proteomes" id="UP000008141">
    <property type="component" value="Unassembled WGS sequence"/>
</dbReference>
<evidence type="ECO:0000256" key="1">
    <source>
        <dbReference type="ARBA" id="ARBA00001947"/>
    </source>
</evidence>
<dbReference type="RefSeq" id="XP_005845310.1">
    <property type="nucleotide sequence ID" value="XM_005845248.1"/>
</dbReference>
<dbReference type="GO" id="GO:0005829">
    <property type="term" value="C:cytosol"/>
    <property type="evidence" value="ECO:0007669"/>
    <property type="project" value="TreeGrafter"/>
</dbReference>
<evidence type="ECO:0000259" key="6">
    <source>
        <dbReference type="Pfam" id="PF00962"/>
    </source>
</evidence>
<keyword evidence="4" id="KW-0862">Zinc</keyword>
<name>E1ZLW5_CHLVA</name>
<protein>
    <recommendedName>
        <fullName evidence="6">Adenosine deaminase domain-containing protein</fullName>
    </recommendedName>
</protein>
<keyword evidence="5" id="KW-0546">Nucleotide metabolism</keyword>
<dbReference type="STRING" id="554065.E1ZLW5"/>
<keyword evidence="2" id="KW-0479">Metal-binding</keyword>
<dbReference type="GO" id="GO:0043103">
    <property type="term" value="P:hypoxanthine salvage"/>
    <property type="evidence" value="ECO:0007669"/>
    <property type="project" value="TreeGrafter"/>
</dbReference>
<dbReference type="EMBL" id="GL433852">
    <property type="protein sequence ID" value="EFN53208.1"/>
    <property type="molecule type" value="Genomic_DNA"/>
</dbReference>
<dbReference type="PANTHER" id="PTHR43114">
    <property type="entry name" value="ADENINE DEAMINASE"/>
    <property type="match status" value="1"/>
</dbReference>
<dbReference type="eggNOG" id="KOG1097">
    <property type="taxonomic scope" value="Eukaryota"/>
</dbReference>
<dbReference type="GO" id="GO:0000034">
    <property type="term" value="F:adenine deaminase activity"/>
    <property type="evidence" value="ECO:0007669"/>
    <property type="project" value="InterPro"/>
</dbReference>
<dbReference type="GeneID" id="17352625"/>
<proteinExistence type="inferred from homology"/>
<feature type="domain" description="Adenosine deaminase" evidence="6">
    <location>
        <begin position="57"/>
        <end position="383"/>
    </location>
</feature>
<dbReference type="InterPro" id="IPR006330">
    <property type="entry name" value="Ado/ade_deaminase"/>
</dbReference>
<evidence type="ECO:0000256" key="4">
    <source>
        <dbReference type="ARBA" id="ARBA00022833"/>
    </source>
</evidence>
<gene>
    <name evidence="7" type="ORF">CHLNCDRAFT_36553</name>
</gene>
<dbReference type="AlphaFoldDB" id="E1ZLW5"/>
<evidence type="ECO:0000313" key="8">
    <source>
        <dbReference type="Proteomes" id="UP000008141"/>
    </source>
</evidence>
<accession>E1ZLW5</accession>
<dbReference type="KEGG" id="cvr:CHLNCDRAFT_36553"/>
<dbReference type="GO" id="GO:0006146">
    <property type="term" value="P:adenine catabolic process"/>
    <property type="evidence" value="ECO:0007669"/>
    <property type="project" value="InterPro"/>
</dbReference>
<reference evidence="7 8" key="1">
    <citation type="journal article" date="2010" name="Plant Cell">
        <title>The Chlorella variabilis NC64A genome reveals adaptation to photosymbiosis, coevolution with viruses, and cryptic sex.</title>
        <authorList>
            <person name="Blanc G."/>
            <person name="Duncan G."/>
            <person name="Agarkova I."/>
            <person name="Borodovsky M."/>
            <person name="Gurnon J."/>
            <person name="Kuo A."/>
            <person name="Lindquist E."/>
            <person name="Lucas S."/>
            <person name="Pangilinan J."/>
            <person name="Polle J."/>
            <person name="Salamov A."/>
            <person name="Terry A."/>
            <person name="Yamada T."/>
            <person name="Dunigan D.D."/>
            <person name="Grigoriev I.V."/>
            <person name="Claverie J.M."/>
            <person name="Van Etten J.L."/>
        </authorList>
    </citation>
    <scope>NUCLEOTIDE SEQUENCE [LARGE SCALE GENOMIC DNA]</scope>
    <source>
        <strain evidence="7 8">NC64A</strain>
    </source>
</reference>
<dbReference type="Pfam" id="PF00962">
    <property type="entry name" value="A_deaminase"/>
    <property type="match status" value="1"/>
</dbReference>
<dbReference type="InterPro" id="IPR028892">
    <property type="entry name" value="ADE"/>
</dbReference>
<dbReference type="InterPro" id="IPR032466">
    <property type="entry name" value="Metal_Hydrolase"/>
</dbReference>